<evidence type="ECO:0000313" key="3">
    <source>
        <dbReference type="Proteomes" id="UP000187609"/>
    </source>
</evidence>
<gene>
    <name evidence="2" type="ORF">A4A49_62068</name>
</gene>
<dbReference type="Pfam" id="PF07145">
    <property type="entry name" value="PAM2"/>
    <property type="match status" value="1"/>
</dbReference>
<keyword evidence="3" id="KW-1185">Reference proteome</keyword>
<evidence type="ECO:0000256" key="1">
    <source>
        <dbReference type="SAM" id="MobiDB-lite"/>
    </source>
</evidence>
<dbReference type="AlphaFoldDB" id="A0A314LAX6"/>
<organism evidence="2 3">
    <name type="scientific">Nicotiana attenuata</name>
    <name type="common">Coyote tobacco</name>
    <dbReference type="NCBI Taxonomy" id="49451"/>
    <lineage>
        <taxon>Eukaryota</taxon>
        <taxon>Viridiplantae</taxon>
        <taxon>Streptophyta</taxon>
        <taxon>Embryophyta</taxon>
        <taxon>Tracheophyta</taxon>
        <taxon>Spermatophyta</taxon>
        <taxon>Magnoliopsida</taxon>
        <taxon>eudicotyledons</taxon>
        <taxon>Gunneridae</taxon>
        <taxon>Pentapetalae</taxon>
        <taxon>asterids</taxon>
        <taxon>lamiids</taxon>
        <taxon>Solanales</taxon>
        <taxon>Solanaceae</taxon>
        <taxon>Nicotianoideae</taxon>
        <taxon>Nicotianeae</taxon>
        <taxon>Nicotiana</taxon>
    </lineage>
</organism>
<name>A0A314LAX6_NICAT</name>
<sequence>MPSISQANSTNDMIISKEQKGATSAPRWVDLVDEAEQIISPPTSKLNPQAPAFVPSCKAMQILTRDRALLDALKSPNLSATKVKLANRDILHTLVSHDMDTLNTLDNNKKILATTFKPSGIVGKRHELGALVLGPSPTEAFGGDMGINIFDEEEENDVLNECFANVAWDGANLKFIFISFKHNEHFQCIIRKPKP</sequence>
<evidence type="ECO:0000313" key="2">
    <source>
        <dbReference type="EMBL" id="OIT38931.1"/>
    </source>
</evidence>
<proteinExistence type="predicted"/>
<dbReference type="Proteomes" id="UP000187609">
    <property type="component" value="Unassembled WGS sequence"/>
</dbReference>
<protein>
    <submittedName>
        <fullName evidence="2">Uncharacterized protein</fullName>
    </submittedName>
</protein>
<dbReference type="Gramene" id="OIT38931">
    <property type="protein sequence ID" value="OIT38931"/>
    <property type="gene ID" value="A4A49_62068"/>
</dbReference>
<feature type="region of interest" description="Disordered" evidence="1">
    <location>
        <begin position="1"/>
        <end position="21"/>
    </location>
</feature>
<dbReference type="InterPro" id="IPR009818">
    <property type="entry name" value="PAM2_motif"/>
</dbReference>
<dbReference type="EMBL" id="MJEQ01000159">
    <property type="protein sequence ID" value="OIT38931.1"/>
    <property type="molecule type" value="Genomic_DNA"/>
</dbReference>
<reference evidence="2" key="1">
    <citation type="submission" date="2016-11" db="EMBL/GenBank/DDBJ databases">
        <title>The genome of Nicotiana attenuata.</title>
        <authorList>
            <person name="Xu S."/>
            <person name="Brockmoeller T."/>
            <person name="Gaquerel E."/>
            <person name="Navarro A."/>
            <person name="Kuhl H."/>
            <person name="Gase K."/>
            <person name="Ling Z."/>
            <person name="Zhou W."/>
            <person name="Kreitzer C."/>
            <person name="Stanke M."/>
            <person name="Tang H."/>
            <person name="Lyons E."/>
            <person name="Pandey P."/>
            <person name="Pandey S.P."/>
            <person name="Timmermann B."/>
            <person name="Baldwin I.T."/>
        </authorList>
    </citation>
    <scope>NUCLEOTIDE SEQUENCE [LARGE SCALE GENOMIC DNA]</scope>
    <source>
        <strain evidence="2">UT</strain>
    </source>
</reference>
<feature type="compositionally biased region" description="Polar residues" evidence="1">
    <location>
        <begin position="1"/>
        <end position="13"/>
    </location>
</feature>
<comment type="caution">
    <text evidence="2">The sequence shown here is derived from an EMBL/GenBank/DDBJ whole genome shotgun (WGS) entry which is preliminary data.</text>
</comment>
<accession>A0A314LAX6</accession>